<proteinExistence type="predicted"/>
<reference evidence="1 2" key="1">
    <citation type="submission" date="2019-03" db="EMBL/GenBank/DDBJ databases">
        <title>Metabolic potential of uncultured bacteria and archaea associated with petroleum seepage in deep-sea sediments.</title>
        <authorList>
            <person name="Dong X."/>
            <person name="Hubert C."/>
        </authorList>
    </citation>
    <scope>NUCLEOTIDE SEQUENCE [LARGE SCALE GENOMIC DNA]</scope>
    <source>
        <strain evidence="1">E29_bin52</strain>
    </source>
</reference>
<dbReference type="EMBL" id="SOIZ01000090">
    <property type="protein sequence ID" value="TET63647.1"/>
    <property type="molecule type" value="Genomic_DNA"/>
</dbReference>
<dbReference type="AlphaFoldDB" id="A0A523W9E6"/>
<dbReference type="Proteomes" id="UP000319130">
    <property type="component" value="Unassembled WGS sequence"/>
</dbReference>
<evidence type="ECO:0000313" key="1">
    <source>
        <dbReference type="EMBL" id="TET63647.1"/>
    </source>
</evidence>
<protein>
    <submittedName>
        <fullName evidence="1">Uncharacterized protein</fullName>
    </submittedName>
</protein>
<accession>A0A523W9E6</accession>
<organism evidence="1 2">
    <name type="scientific">Aerophobetes bacterium</name>
    <dbReference type="NCBI Taxonomy" id="2030807"/>
    <lineage>
        <taxon>Bacteria</taxon>
        <taxon>Candidatus Aerophobota</taxon>
    </lineage>
</organism>
<comment type="caution">
    <text evidence="1">The sequence shown here is derived from an EMBL/GenBank/DDBJ whole genome shotgun (WGS) entry which is preliminary data.</text>
</comment>
<sequence length="196" mass="22995">MQLAQIDIKEQYQKKFGHRRDDRLLEFIFNHRLFPRKLYVPAGALLLRGYLSFLLGEVWRASLLDNERDLTIERLVRFSFGENLLIRNQDEIFQEKGKLIFTEYGPQAYKEVDKELARLYPEEKPRYLALDAVTIGGKPYSMLLQVGFLRKDRLLICDTLPMMDDVILPGEKNILSPVFENILEGMLSSPQYCYLN</sequence>
<name>A0A523W9E6_UNCAE</name>
<gene>
    <name evidence="1" type="ORF">E3J48_02195</name>
</gene>
<evidence type="ECO:0000313" key="2">
    <source>
        <dbReference type="Proteomes" id="UP000319130"/>
    </source>
</evidence>